<keyword evidence="1" id="KW-0805">Transcription regulation</keyword>
<dbReference type="EMBL" id="JAFBBU010000001">
    <property type="protein sequence ID" value="MBM7471329.1"/>
    <property type="molecule type" value="Genomic_DNA"/>
</dbReference>
<sequence>MDTEPAPRTLPAHQCSIHRTLDVIGEKWSLLIVRNAFRGQSRFSEFRDSLGVPSDVLTARLSTLVAAGILERRSYREPGSRERSSYHLTEEGRGLTIVLAALQQWGDEFTPNPGGRVSVIEVADNHEEVALAFVDSHGDTVDRGLVRLAPGPAATISW</sequence>
<dbReference type="PROSITE" id="PS51118">
    <property type="entry name" value="HTH_HXLR"/>
    <property type="match status" value="1"/>
</dbReference>
<dbReference type="PANTHER" id="PTHR33204:SF18">
    <property type="entry name" value="TRANSCRIPTIONAL REGULATORY PROTEIN"/>
    <property type="match status" value="1"/>
</dbReference>
<gene>
    <name evidence="5" type="ORF">JOE66_000963</name>
</gene>
<dbReference type="SUPFAM" id="SSF46785">
    <property type="entry name" value="Winged helix' DNA-binding domain"/>
    <property type="match status" value="1"/>
</dbReference>
<dbReference type="PANTHER" id="PTHR33204">
    <property type="entry name" value="TRANSCRIPTIONAL REGULATOR, MARR FAMILY"/>
    <property type="match status" value="1"/>
</dbReference>
<feature type="domain" description="HTH hxlR-type" evidence="4">
    <location>
        <begin position="15"/>
        <end position="114"/>
    </location>
</feature>
<evidence type="ECO:0000313" key="5">
    <source>
        <dbReference type="EMBL" id="MBM7471329.1"/>
    </source>
</evidence>
<evidence type="ECO:0000256" key="2">
    <source>
        <dbReference type="ARBA" id="ARBA00023125"/>
    </source>
</evidence>
<protein>
    <submittedName>
        <fullName evidence="5">DNA-binding HxlR family transcriptional regulator</fullName>
    </submittedName>
</protein>
<dbReference type="RefSeq" id="WP_205107231.1">
    <property type="nucleotide sequence ID" value="NZ_BAAAHT010000013.1"/>
</dbReference>
<comment type="caution">
    <text evidence="5">The sequence shown here is derived from an EMBL/GenBank/DDBJ whole genome shotgun (WGS) entry which is preliminary data.</text>
</comment>
<organism evidence="5 6">
    <name type="scientific">Subtercola frigoramans</name>
    <dbReference type="NCBI Taxonomy" id="120298"/>
    <lineage>
        <taxon>Bacteria</taxon>
        <taxon>Bacillati</taxon>
        <taxon>Actinomycetota</taxon>
        <taxon>Actinomycetes</taxon>
        <taxon>Micrococcales</taxon>
        <taxon>Microbacteriaceae</taxon>
        <taxon>Subtercola</taxon>
    </lineage>
</organism>
<evidence type="ECO:0000313" key="6">
    <source>
        <dbReference type="Proteomes" id="UP000776164"/>
    </source>
</evidence>
<evidence type="ECO:0000259" key="4">
    <source>
        <dbReference type="PROSITE" id="PS51118"/>
    </source>
</evidence>
<dbReference type="InterPro" id="IPR036390">
    <property type="entry name" value="WH_DNA-bd_sf"/>
</dbReference>
<evidence type="ECO:0000256" key="3">
    <source>
        <dbReference type="ARBA" id="ARBA00023163"/>
    </source>
</evidence>
<dbReference type="InterPro" id="IPR002577">
    <property type="entry name" value="HTH_HxlR"/>
</dbReference>
<dbReference type="GO" id="GO:0003677">
    <property type="term" value="F:DNA binding"/>
    <property type="evidence" value="ECO:0007669"/>
    <property type="project" value="UniProtKB-KW"/>
</dbReference>
<keyword evidence="3" id="KW-0804">Transcription</keyword>
<dbReference type="Pfam" id="PF01638">
    <property type="entry name" value="HxlR"/>
    <property type="match status" value="1"/>
</dbReference>
<proteinExistence type="predicted"/>
<dbReference type="Gene3D" id="1.10.10.10">
    <property type="entry name" value="Winged helix-like DNA-binding domain superfamily/Winged helix DNA-binding domain"/>
    <property type="match status" value="1"/>
</dbReference>
<accession>A0ABS2L2L3</accession>
<dbReference type="InterPro" id="IPR036388">
    <property type="entry name" value="WH-like_DNA-bd_sf"/>
</dbReference>
<reference evidence="5 6" key="1">
    <citation type="submission" date="2021-01" db="EMBL/GenBank/DDBJ databases">
        <title>Sequencing the genomes of 1000 actinobacteria strains.</title>
        <authorList>
            <person name="Klenk H.-P."/>
        </authorList>
    </citation>
    <scope>NUCLEOTIDE SEQUENCE [LARGE SCALE GENOMIC DNA]</scope>
    <source>
        <strain evidence="5 6">DSM 13057</strain>
    </source>
</reference>
<keyword evidence="2 5" id="KW-0238">DNA-binding</keyword>
<evidence type="ECO:0000256" key="1">
    <source>
        <dbReference type="ARBA" id="ARBA00023015"/>
    </source>
</evidence>
<keyword evidence="6" id="KW-1185">Reference proteome</keyword>
<dbReference type="Proteomes" id="UP000776164">
    <property type="component" value="Unassembled WGS sequence"/>
</dbReference>
<name>A0ABS2L2L3_9MICO</name>